<proteinExistence type="predicted"/>
<feature type="transmembrane region" description="Helical" evidence="1">
    <location>
        <begin position="218"/>
        <end position="238"/>
    </location>
</feature>
<dbReference type="RefSeq" id="WP_218910133.1">
    <property type="nucleotide sequence ID" value="NZ_JACCFP010000001.1"/>
</dbReference>
<evidence type="ECO:0000313" key="2">
    <source>
        <dbReference type="EMBL" id="NYI99938.1"/>
    </source>
</evidence>
<protein>
    <recommendedName>
        <fullName evidence="4">ABC transporter permease</fullName>
    </recommendedName>
</protein>
<keyword evidence="3" id="KW-1185">Reference proteome</keyword>
<dbReference type="Proteomes" id="UP000530424">
    <property type="component" value="Unassembled WGS sequence"/>
</dbReference>
<keyword evidence="1" id="KW-0812">Transmembrane</keyword>
<evidence type="ECO:0000313" key="3">
    <source>
        <dbReference type="Proteomes" id="UP000530424"/>
    </source>
</evidence>
<dbReference type="AlphaFoldDB" id="A0A853BXL8"/>
<feature type="transmembrane region" description="Helical" evidence="1">
    <location>
        <begin position="190"/>
        <end position="212"/>
    </location>
</feature>
<sequence length="330" mass="32740">MATTDVHPTSPESGTAHGWRPVVGAALGLTTLLTLLLAAFTWPPSELEPRSLPLVIAAPAEQAGQVEGMLAAQAGEDAFDVSVVGDREAAVEAIEDREAYGAIVAGPDGMELLTSSAASPTVAQLLTQSVSGEAPDGSAAPAPVVTDVVPTSDDDPRGSVFNAGALPLAIGGIMVGAVTSMALRSTRERLVAVLGVGVAGGLALTGVLQGWLGAIEGSYWANAGVVTLGILAVALPIIGLRHLIGPAAIGVVAALILLVGNPLSGVTSAPELLPLGWLGQLLPPGATGSALRGTAYFDGAGVGLPLVVLACWAALGLALALVPRREPAAA</sequence>
<keyword evidence="1" id="KW-1133">Transmembrane helix</keyword>
<reference evidence="2 3" key="1">
    <citation type="submission" date="2020-07" db="EMBL/GenBank/DDBJ databases">
        <title>Sequencing the genomes of 1000 actinobacteria strains.</title>
        <authorList>
            <person name="Klenk H.-P."/>
        </authorList>
    </citation>
    <scope>NUCLEOTIDE SEQUENCE [LARGE SCALE GENOMIC DNA]</scope>
    <source>
        <strain evidence="2 3">DSM 103833</strain>
    </source>
</reference>
<feature type="transmembrane region" description="Helical" evidence="1">
    <location>
        <begin position="22"/>
        <end position="42"/>
    </location>
</feature>
<name>A0A853BXL8_9ACTN</name>
<feature type="transmembrane region" description="Helical" evidence="1">
    <location>
        <begin position="243"/>
        <end position="263"/>
    </location>
</feature>
<accession>A0A853BXL8</accession>
<comment type="caution">
    <text evidence="2">The sequence shown here is derived from an EMBL/GenBank/DDBJ whole genome shotgun (WGS) entry which is preliminary data.</text>
</comment>
<evidence type="ECO:0008006" key="4">
    <source>
        <dbReference type="Google" id="ProtNLM"/>
    </source>
</evidence>
<feature type="transmembrane region" description="Helical" evidence="1">
    <location>
        <begin position="160"/>
        <end position="183"/>
    </location>
</feature>
<dbReference type="EMBL" id="JACCFP010000001">
    <property type="protein sequence ID" value="NYI99938.1"/>
    <property type="molecule type" value="Genomic_DNA"/>
</dbReference>
<feature type="transmembrane region" description="Helical" evidence="1">
    <location>
        <begin position="302"/>
        <end position="322"/>
    </location>
</feature>
<keyword evidence="1" id="KW-0472">Membrane</keyword>
<organism evidence="2 3">
    <name type="scientific">Nocardioides thalensis</name>
    <dbReference type="NCBI Taxonomy" id="1914755"/>
    <lineage>
        <taxon>Bacteria</taxon>
        <taxon>Bacillati</taxon>
        <taxon>Actinomycetota</taxon>
        <taxon>Actinomycetes</taxon>
        <taxon>Propionibacteriales</taxon>
        <taxon>Nocardioidaceae</taxon>
        <taxon>Nocardioides</taxon>
    </lineage>
</organism>
<evidence type="ECO:0000256" key="1">
    <source>
        <dbReference type="SAM" id="Phobius"/>
    </source>
</evidence>
<gene>
    <name evidence="2" type="ORF">HNR19_000637</name>
</gene>